<keyword evidence="2" id="KW-1185">Reference proteome</keyword>
<evidence type="ECO:0000313" key="2">
    <source>
        <dbReference type="Proteomes" id="UP000242254"/>
    </source>
</evidence>
<sequence>MTSFLSNKLFKKTKHNTKVRWLSFCKSSSYPFQEMSFQDKDIRAFEKSFQIAADEMVYAIESQGSIYYRGDFLAASEAVHLCIDQFHDLLHSLKPDKSHIFQLKWSEPLFKLRSRLDSLPSPKDKDN</sequence>
<accession>A0A2G4SU34</accession>
<evidence type="ECO:0000313" key="1">
    <source>
        <dbReference type="EMBL" id="PHZ12298.1"/>
    </source>
</evidence>
<protein>
    <submittedName>
        <fullName evidence="1">Uncharacterized protein</fullName>
    </submittedName>
</protein>
<gene>
    <name evidence="1" type="ORF">RHIMIDRAFT_292395</name>
</gene>
<dbReference type="RefSeq" id="XP_023466006.1">
    <property type="nucleotide sequence ID" value="XM_023613893.1"/>
</dbReference>
<reference evidence="1 2" key="1">
    <citation type="journal article" date="2016" name="Proc. Natl. Acad. Sci. U.S.A.">
        <title>Lipid metabolic changes in an early divergent fungus govern the establishment of a mutualistic symbiosis with endobacteria.</title>
        <authorList>
            <person name="Lastovetsky O.A."/>
            <person name="Gaspar M.L."/>
            <person name="Mondo S.J."/>
            <person name="LaButti K.M."/>
            <person name="Sandor L."/>
            <person name="Grigoriev I.V."/>
            <person name="Henry S.A."/>
            <person name="Pawlowska T.E."/>
        </authorList>
    </citation>
    <scope>NUCLEOTIDE SEQUENCE [LARGE SCALE GENOMIC DNA]</scope>
    <source>
        <strain evidence="1 2">ATCC 52813</strain>
    </source>
</reference>
<organism evidence="1 2">
    <name type="scientific">Rhizopus microsporus ATCC 52813</name>
    <dbReference type="NCBI Taxonomy" id="1340429"/>
    <lineage>
        <taxon>Eukaryota</taxon>
        <taxon>Fungi</taxon>
        <taxon>Fungi incertae sedis</taxon>
        <taxon>Mucoromycota</taxon>
        <taxon>Mucoromycotina</taxon>
        <taxon>Mucoromycetes</taxon>
        <taxon>Mucorales</taxon>
        <taxon>Mucorineae</taxon>
        <taxon>Rhizopodaceae</taxon>
        <taxon>Rhizopus</taxon>
    </lineage>
</organism>
<dbReference type="Proteomes" id="UP000242254">
    <property type="component" value="Unassembled WGS sequence"/>
</dbReference>
<feature type="non-terminal residue" evidence="1">
    <location>
        <position position="1"/>
    </location>
</feature>
<proteinExistence type="predicted"/>
<dbReference type="AlphaFoldDB" id="A0A2G4SU34"/>
<dbReference type="EMBL" id="KZ303850">
    <property type="protein sequence ID" value="PHZ12298.1"/>
    <property type="molecule type" value="Genomic_DNA"/>
</dbReference>
<name>A0A2G4SU34_RHIZD</name>
<dbReference type="GeneID" id="35444882"/>